<evidence type="ECO:0000313" key="1">
    <source>
        <dbReference type="EMBL" id="ADX85395.1"/>
    </source>
</evidence>
<gene>
    <name evidence="1" type="ordered locus">SiRe_1328</name>
</gene>
<name>F0NHN1_SACI5</name>
<dbReference type="HOGENOM" id="CLU_2565906_0_0_2"/>
<organism evidence="1 2">
    <name type="scientific">Saccharolobus islandicus (strain REY15A)</name>
    <name type="common">Sulfolobus islandicus</name>
    <dbReference type="NCBI Taxonomy" id="930945"/>
    <lineage>
        <taxon>Archaea</taxon>
        <taxon>Thermoproteota</taxon>
        <taxon>Thermoprotei</taxon>
        <taxon>Sulfolobales</taxon>
        <taxon>Sulfolobaceae</taxon>
        <taxon>Saccharolobus</taxon>
    </lineage>
</organism>
<dbReference type="eggNOG" id="arCOG02089">
    <property type="taxonomic scope" value="Archaea"/>
</dbReference>
<accession>F0NHN1</accession>
<evidence type="ECO:0000313" key="2">
    <source>
        <dbReference type="Proteomes" id="UP000002664"/>
    </source>
</evidence>
<keyword evidence="2" id="KW-1185">Reference proteome</keyword>
<reference evidence="1 2" key="1">
    <citation type="journal article" date="2011" name="J. Bacteriol.">
        <title>Genome analyses of icelandic strains of Sulfolobus islandicus, model organisms for genetic and virus-host interaction studies.</title>
        <authorList>
            <person name="Guo L."/>
            <person name="Brugger K."/>
            <person name="Liu C."/>
            <person name="Shah S.A."/>
            <person name="Zheng H."/>
            <person name="Zhu Y."/>
            <person name="Wang S."/>
            <person name="Lillestol R.K."/>
            <person name="Chen L."/>
            <person name="Frank J."/>
            <person name="Prangishvili D."/>
            <person name="Paulin L."/>
            <person name="She Q."/>
            <person name="Huang L."/>
            <person name="Garrett R.A."/>
        </authorList>
    </citation>
    <scope>NUCLEOTIDE SEQUENCE [LARGE SCALE GENOMIC DNA]</scope>
    <source>
        <strain evidence="1 2">REY15A</strain>
    </source>
</reference>
<dbReference type="STRING" id="930945.SiRe_1328"/>
<proteinExistence type="predicted"/>
<sequence>MLFLLEIIIPFSLVKAFGGALLSPNQLIRIPLEVYVSSSNQGTPIQFIISISYLNSVYQQSQYQQQIGLYVSPLILPNIPL</sequence>
<dbReference type="Proteomes" id="UP000002664">
    <property type="component" value="Chromosome"/>
</dbReference>
<dbReference type="AlphaFoldDB" id="F0NHN1"/>
<protein>
    <submittedName>
        <fullName evidence="1">Uncharacterized protein</fullName>
    </submittedName>
</protein>
<dbReference type="KEGG" id="sir:SiRe_1328"/>
<dbReference type="EMBL" id="CP002425">
    <property type="protein sequence ID" value="ADX85395.1"/>
    <property type="molecule type" value="Genomic_DNA"/>
</dbReference>